<dbReference type="PROSITE" id="PS51352">
    <property type="entry name" value="THIOREDOXIN_2"/>
    <property type="match status" value="1"/>
</dbReference>
<keyword evidence="3" id="KW-0645">Protease</keyword>
<evidence type="ECO:0000256" key="6">
    <source>
        <dbReference type="ARBA" id="ARBA00022833"/>
    </source>
</evidence>
<dbReference type="PROSITE" id="PS00143">
    <property type="entry name" value="INSULINASE"/>
    <property type="match status" value="1"/>
</dbReference>
<evidence type="ECO:0000256" key="3">
    <source>
        <dbReference type="ARBA" id="ARBA00022670"/>
    </source>
</evidence>
<dbReference type="SUPFAM" id="SSF52833">
    <property type="entry name" value="Thioredoxin-like"/>
    <property type="match status" value="1"/>
</dbReference>
<dbReference type="CDD" id="cd02966">
    <property type="entry name" value="TlpA_like_family"/>
    <property type="match status" value="1"/>
</dbReference>
<dbReference type="InterPro" id="IPR011249">
    <property type="entry name" value="Metalloenz_LuxS/M16"/>
</dbReference>
<dbReference type="Proteomes" id="UP000627292">
    <property type="component" value="Unassembled WGS sequence"/>
</dbReference>
<dbReference type="GO" id="GO:0046872">
    <property type="term" value="F:metal ion binding"/>
    <property type="evidence" value="ECO:0007669"/>
    <property type="project" value="UniProtKB-KW"/>
</dbReference>
<dbReference type="InterPro" id="IPR050626">
    <property type="entry name" value="Peptidase_M16"/>
</dbReference>
<feature type="signal peptide" evidence="8">
    <location>
        <begin position="1"/>
        <end position="18"/>
    </location>
</feature>
<evidence type="ECO:0000256" key="2">
    <source>
        <dbReference type="ARBA" id="ARBA00007261"/>
    </source>
</evidence>
<gene>
    <name evidence="10" type="ORF">GCM10011379_10630</name>
</gene>
<evidence type="ECO:0000256" key="5">
    <source>
        <dbReference type="ARBA" id="ARBA00022801"/>
    </source>
</evidence>
<name>A0A917ISJ7_9BACT</name>
<sequence length="1377" mass="153424">MKKISVFMALVLSLPAMAQQSVVVSGYADTSLHASAIYFYDKVWPFPVLTDSCEVKKDGSFTARLPQKTSGVYLVSVGEGTQYGLWADKPAVQVSFDKRGIPVETGAASEALMNQANQLQAERQAGMSANPSAAFRKYKTQLLELVKTGKDVPSVVYLLGLYDYETDRELIDEVTAVLLTKHPDNKAVQWYVQEARRLRKGAPAPDFTYITPTGAKTTLQQQLRKAKYTLVDFWGTYCIPCREGIPGIKKLYEAYRSKGLGILAISLDDKDDLWKKSLKEEAMPWAQGRVEDRGRGLMKQFRFSGIPYLGVFDSAGKIVALAMSHHELEETFKALMGAPDASTKVENDELPIEQSAAEKAAISKMLQRDLCSDVEWILKTFTADSFKVAYLEQLKAITPLKVYQEGKLGYSLSLFYASLQQVNRSGADKAAKQKSYDSLERKQLGFLRMVLYKNQYGQYLRFRANNGMLPRPLPLASGVRTGVLPNGFTYFISRNQVPENQVLLYLVNKVGSIREEAHERGLAHFMEHMNFNGTRHFPGSQLVDYLQKAGVRFGADLNAYTGFHETVYELPVSSRDTVVLENAFRVMRDWASEATLDSLEIEKERGVVLEEKRLGKGAAERANQLFFPVMVNNSRYAYRLPIGNDTVLKTFTPETLRQFHRKWYRPDLQALIVVGDIDVAKTEQWITEQFSTLVRPAAAVAAADYSIPLTDNNQFATVTDAEITSTQIQIVTRRKAGSLRTENDYREHIKQQLLNRLVKQRIAAEADEVKEPAFSAVNAGLQPLMGGVEMFSVDIAVREDLIHEAFQQSWRMIERLRKHGFTAAELARARKAYTTAMENAYRERDKRSSKSIVSELQQYFLNGTGMPGMEWERGFVKESLDVITVEDMNALLADYLTPANQVILIQAPEKNKGRLPDESTVYAWMQAIGAEPFTTYKEQEAAQALMTTPLAAGSTVAVRTVAPLSITELTLSNGVKVVLKPTSFRNNEILYYAFAAGGTNVYPDSLFASAALAAGAISSMGLGSRAPAELSRMLNGKTINASVFIKDRSKGLAGSCAPDDLETALQLIYLQFTAPRTDNRIYSNMINGMKASLLNRYADPVNVFNDTVNYVMGGYHPRSAPLSFSTISNVKLAAMEQVYRKSFADAAAFTFLFTGSFDTAAIRPLLEQYLGALPALHQKNVKPLVSANPAPAGNVTRIVRKGKEEKATVRLVLSGADKTDAMKQLSLQTLGEILEMRLLQSLREQEGEVYSPSVKTASSKYPTPRFTINISFGCAPQNAEHLINLVKRAMESLIKEGPAEAEVQKCRAAHTKLMEQALQNNNFWMGYLSSQYENGEDPLQVLEYKKYLDRLSPALLQKEAKMYLGTPDQATFVLLPE</sequence>
<dbReference type="SUPFAM" id="SSF63411">
    <property type="entry name" value="LuxS/MPP-like metallohydrolase"/>
    <property type="match status" value="4"/>
</dbReference>
<dbReference type="InterPro" id="IPR007863">
    <property type="entry name" value="Peptidase_M16_C"/>
</dbReference>
<dbReference type="Gene3D" id="3.30.830.10">
    <property type="entry name" value="Metalloenzyme, LuxS/M16 peptidase-like"/>
    <property type="match status" value="4"/>
</dbReference>
<comment type="similarity">
    <text evidence="2">Belongs to the peptidase M16 family.</text>
</comment>
<accession>A0A917ISJ7</accession>
<dbReference type="PANTHER" id="PTHR43690:SF34">
    <property type="entry name" value="ZINC PROTEASE PQQL-LIKE"/>
    <property type="match status" value="1"/>
</dbReference>
<proteinExistence type="inferred from homology"/>
<feature type="chain" id="PRO_5038115905" description="Thioredoxin domain-containing protein" evidence="8">
    <location>
        <begin position="19"/>
        <end position="1377"/>
    </location>
</feature>
<dbReference type="GO" id="GO:0006508">
    <property type="term" value="P:proteolysis"/>
    <property type="evidence" value="ECO:0007669"/>
    <property type="project" value="UniProtKB-KW"/>
</dbReference>
<reference evidence="10" key="1">
    <citation type="journal article" date="2014" name="Int. J. Syst. Evol. Microbiol.">
        <title>Complete genome sequence of Corynebacterium casei LMG S-19264T (=DSM 44701T), isolated from a smear-ripened cheese.</title>
        <authorList>
            <consortium name="US DOE Joint Genome Institute (JGI-PGF)"/>
            <person name="Walter F."/>
            <person name="Albersmeier A."/>
            <person name="Kalinowski J."/>
            <person name="Ruckert C."/>
        </authorList>
    </citation>
    <scope>NUCLEOTIDE SEQUENCE</scope>
    <source>
        <strain evidence="10">CGMCC 1.15290</strain>
    </source>
</reference>
<keyword evidence="8" id="KW-0732">Signal</keyword>
<dbReference type="InterPro" id="IPR013766">
    <property type="entry name" value="Thioredoxin_domain"/>
</dbReference>
<evidence type="ECO:0000256" key="7">
    <source>
        <dbReference type="ARBA" id="ARBA00023049"/>
    </source>
</evidence>
<keyword evidence="4" id="KW-0479">Metal-binding</keyword>
<dbReference type="PANTHER" id="PTHR43690">
    <property type="entry name" value="NARDILYSIN"/>
    <property type="match status" value="1"/>
</dbReference>
<comment type="caution">
    <text evidence="10">The sequence shown here is derived from an EMBL/GenBank/DDBJ whole genome shotgun (WGS) entry which is preliminary data.</text>
</comment>
<dbReference type="GO" id="GO:0004222">
    <property type="term" value="F:metalloendopeptidase activity"/>
    <property type="evidence" value="ECO:0007669"/>
    <property type="project" value="InterPro"/>
</dbReference>
<reference evidence="10" key="2">
    <citation type="submission" date="2020-09" db="EMBL/GenBank/DDBJ databases">
        <authorList>
            <person name="Sun Q."/>
            <person name="Zhou Y."/>
        </authorList>
    </citation>
    <scope>NUCLEOTIDE SEQUENCE</scope>
    <source>
        <strain evidence="10">CGMCC 1.15290</strain>
    </source>
</reference>
<keyword evidence="7" id="KW-0482">Metalloprotease</keyword>
<dbReference type="Pfam" id="PF13905">
    <property type="entry name" value="Thioredoxin_8"/>
    <property type="match status" value="1"/>
</dbReference>
<evidence type="ECO:0000313" key="10">
    <source>
        <dbReference type="EMBL" id="GGH61543.1"/>
    </source>
</evidence>
<organism evidence="10 11">
    <name type="scientific">Filimonas zeae</name>
    <dbReference type="NCBI Taxonomy" id="1737353"/>
    <lineage>
        <taxon>Bacteria</taxon>
        <taxon>Pseudomonadati</taxon>
        <taxon>Bacteroidota</taxon>
        <taxon>Chitinophagia</taxon>
        <taxon>Chitinophagales</taxon>
        <taxon>Chitinophagaceae</taxon>
        <taxon>Filimonas</taxon>
    </lineage>
</organism>
<feature type="domain" description="Thioredoxin" evidence="9">
    <location>
        <begin position="198"/>
        <end position="344"/>
    </location>
</feature>
<keyword evidence="11" id="KW-1185">Reference proteome</keyword>
<dbReference type="Gene3D" id="3.40.30.10">
    <property type="entry name" value="Glutaredoxin"/>
    <property type="match status" value="1"/>
</dbReference>
<evidence type="ECO:0000256" key="8">
    <source>
        <dbReference type="SAM" id="SignalP"/>
    </source>
</evidence>
<keyword evidence="5" id="KW-0378">Hydrolase</keyword>
<evidence type="ECO:0000259" key="9">
    <source>
        <dbReference type="PROSITE" id="PS51352"/>
    </source>
</evidence>
<dbReference type="InterPro" id="IPR012336">
    <property type="entry name" value="Thioredoxin-like_fold"/>
</dbReference>
<dbReference type="Pfam" id="PF05193">
    <property type="entry name" value="Peptidase_M16_C"/>
    <property type="match status" value="2"/>
</dbReference>
<dbReference type="Pfam" id="PF00675">
    <property type="entry name" value="Peptidase_M16"/>
    <property type="match status" value="1"/>
</dbReference>
<evidence type="ECO:0000256" key="4">
    <source>
        <dbReference type="ARBA" id="ARBA00022723"/>
    </source>
</evidence>
<dbReference type="EMBL" id="BMIB01000001">
    <property type="protein sequence ID" value="GGH61543.1"/>
    <property type="molecule type" value="Genomic_DNA"/>
</dbReference>
<evidence type="ECO:0000313" key="11">
    <source>
        <dbReference type="Proteomes" id="UP000627292"/>
    </source>
</evidence>
<keyword evidence="6" id="KW-0862">Zinc</keyword>
<dbReference type="InterPro" id="IPR036249">
    <property type="entry name" value="Thioredoxin-like_sf"/>
</dbReference>
<dbReference type="InterPro" id="IPR011765">
    <property type="entry name" value="Pept_M16_N"/>
</dbReference>
<comment type="cofactor">
    <cofactor evidence="1">
        <name>Zn(2+)</name>
        <dbReference type="ChEBI" id="CHEBI:29105"/>
    </cofactor>
</comment>
<protein>
    <recommendedName>
        <fullName evidence="9">Thioredoxin domain-containing protein</fullName>
    </recommendedName>
</protein>
<evidence type="ECO:0000256" key="1">
    <source>
        <dbReference type="ARBA" id="ARBA00001947"/>
    </source>
</evidence>
<dbReference type="InterPro" id="IPR001431">
    <property type="entry name" value="Pept_M16_Zn_BS"/>
</dbReference>
<dbReference type="RefSeq" id="WP_188950929.1">
    <property type="nucleotide sequence ID" value="NZ_BMIB01000001.1"/>
</dbReference>